<keyword evidence="4 14" id="KW-1134">Transmembrane beta strand</keyword>
<evidence type="ECO:0000256" key="10">
    <source>
        <dbReference type="ARBA" id="ARBA00023077"/>
    </source>
</evidence>
<dbReference type="InterPro" id="IPR037066">
    <property type="entry name" value="Plug_dom_sf"/>
</dbReference>
<evidence type="ECO:0000256" key="13">
    <source>
        <dbReference type="ARBA" id="ARBA00023237"/>
    </source>
</evidence>
<feature type="domain" description="TonB-dependent receptor-like beta-barrel" evidence="17">
    <location>
        <begin position="232"/>
        <end position="661"/>
    </location>
</feature>
<evidence type="ECO:0000256" key="16">
    <source>
        <dbReference type="SAM" id="SignalP"/>
    </source>
</evidence>
<evidence type="ECO:0000256" key="12">
    <source>
        <dbReference type="ARBA" id="ARBA00023170"/>
    </source>
</evidence>
<evidence type="ECO:0000256" key="1">
    <source>
        <dbReference type="ARBA" id="ARBA00004571"/>
    </source>
</evidence>
<dbReference type="OrthoDB" id="127311at2"/>
<keyword evidence="5" id="KW-0410">Iron transport</keyword>
<dbReference type="InterPro" id="IPR039426">
    <property type="entry name" value="TonB-dep_rcpt-like"/>
</dbReference>
<dbReference type="GO" id="GO:0015891">
    <property type="term" value="P:siderophore transport"/>
    <property type="evidence" value="ECO:0007669"/>
    <property type="project" value="InterPro"/>
</dbReference>
<evidence type="ECO:0000256" key="8">
    <source>
        <dbReference type="ARBA" id="ARBA00023004"/>
    </source>
</evidence>
<dbReference type="InterPro" id="IPR000531">
    <property type="entry name" value="Beta-barrel_TonB"/>
</dbReference>
<keyword evidence="6 14" id="KW-0812">Transmembrane</keyword>
<keyword evidence="12 19" id="KW-0675">Receptor</keyword>
<dbReference type="Pfam" id="PF07715">
    <property type="entry name" value="Plug"/>
    <property type="match status" value="1"/>
</dbReference>
<dbReference type="SUPFAM" id="SSF56935">
    <property type="entry name" value="Porins"/>
    <property type="match status" value="1"/>
</dbReference>
<reference evidence="19 20" key="1">
    <citation type="submission" date="2018-12" db="EMBL/GenBank/DDBJ databases">
        <title>Complete genome of Litorilituus sediminis.</title>
        <authorList>
            <person name="Liu A."/>
            <person name="Rong J."/>
        </authorList>
    </citation>
    <scope>NUCLEOTIDE SEQUENCE [LARGE SCALE GENOMIC DNA]</scope>
    <source>
        <strain evidence="19 20">JCM 17549</strain>
    </source>
</reference>
<dbReference type="InterPro" id="IPR012910">
    <property type="entry name" value="Plug_dom"/>
</dbReference>
<dbReference type="InterPro" id="IPR036942">
    <property type="entry name" value="Beta-barrel_TonB_sf"/>
</dbReference>
<dbReference type="GO" id="GO:0038023">
    <property type="term" value="F:signaling receptor activity"/>
    <property type="evidence" value="ECO:0007669"/>
    <property type="project" value="InterPro"/>
</dbReference>
<evidence type="ECO:0000259" key="18">
    <source>
        <dbReference type="Pfam" id="PF07715"/>
    </source>
</evidence>
<feature type="signal peptide" evidence="16">
    <location>
        <begin position="1"/>
        <end position="23"/>
    </location>
</feature>
<evidence type="ECO:0000256" key="4">
    <source>
        <dbReference type="ARBA" id="ARBA00022452"/>
    </source>
</evidence>
<dbReference type="Gene3D" id="2.40.170.20">
    <property type="entry name" value="TonB-dependent receptor, beta-barrel domain"/>
    <property type="match status" value="1"/>
</dbReference>
<dbReference type="PANTHER" id="PTHR32552:SF68">
    <property type="entry name" value="FERRICHROME OUTER MEMBRANE TRANSPORTER_PHAGE RECEPTOR"/>
    <property type="match status" value="1"/>
</dbReference>
<dbReference type="InterPro" id="IPR010105">
    <property type="entry name" value="TonB_sidphr_rcpt"/>
</dbReference>
<comment type="similarity">
    <text evidence="2 14 15">Belongs to the TonB-dependent receptor family.</text>
</comment>
<sequence>MKLSYLSVGISLAILSLAPPVYADDAGIEVIEVKGSYFNDYKVDSASGAMRTNASLLETAQAVTVIPETIIDEQLATTLGEVLSNVASLSPGSKQRNREVFSSRGFTLSSSNGYLRDGHQHWSHYQQPIETLSHVEVLRGPSSMLYGQSAPGGLINMVTKKPTDNTLFDISADVDQHGSSRFMLDAGGEIVEDLSYRGVLVKQDVIYEREYQNGEQRERDRFLGSMSVDYNFTENLLVNVYYDQTNDKAGLDTGAWLDANGDVIGDDKTIRDFSWAFTDITVANVGTRVNYFFNPQWELKLGYNEQTFERQRFESSPKMPKNYQEGDSYTSKPYDRFDDWQFKTFYIDLVGEFSFASVDHQVLIGANSLDYYYGQLKTNADPIDYTPGQAEPLRPDVSYKTDDSLYTSEYDYYGVYFQDLITFNDQWQAVFGGRFDKQNKKGADSDSFVPKLGVLYHPIDDATVYINYSESFEPASSETLNDETDKNHGMALDAVTSSQIELGAKWQVSERLLVETALFDIEKTGALITETLENDPVYDTITTQAGVQRHKGLELSAQGAITDRLFVMASAMYLDAVYERDNKYQGNTPVDAPEWSASIWSRYELTEALALNAGVFYQGERYADSDNTVTKDAYARVDLGASYQMDIGNKTLDFRFNVENVLDTDYLAGGGINNVTVGDGRTARFEVKASF</sequence>
<feature type="chain" id="PRO_5020852513" evidence="16">
    <location>
        <begin position="24"/>
        <end position="691"/>
    </location>
</feature>
<dbReference type="KEGG" id="lsd:EMK97_07695"/>
<evidence type="ECO:0000313" key="20">
    <source>
        <dbReference type="Proteomes" id="UP000290244"/>
    </source>
</evidence>
<protein>
    <submittedName>
        <fullName evidence="19">TonB-dependent receptor</fullName>
    </submittedName>
</protein>
<evidence type="ECO:0000256" key="6">
    <source>
        <dbReference type="ARBA" id="ARBA00022692"/>
    </source>
</evidence>
<evidence type="ECO:0000256" key="11">
    <source>
        <dbReference type="ARBA" id="ARBA00023136"/>
    </source>
</evidence>
<evidence type="ECO:0000259" key="17">
    <source>
        <dbReference type="Pfam" id="PF00593"/>
    </source>
</evidence>
<evidence type="ECO:0000256" key="15">
    <source>
        <dbReference type="RuleBase" id="RU003357"/>
    </source>
</evidence>
<dbReference type="CDD" id="cd01347">
    <property type="entry name" value="ligand_gated_channel"/>
    <property type="match status" value="1"/>
</dbReference>
<evidence type="ECO:0000256" key="9">
    <source>
        <dbReference type="ARBA" id="ARBA00023065"/>
    </source>
</evidence>
<keyword evidence="3 14" id="KW-0813">Transport</keyword>
<keyword evidence="7 16" id="KW-0732">Signal</keyword>
<keyword evidence="20" id="KW-1185">Reference proteome</keyword>
<accession>A0A4P6P2X0</accession>
<evidence type="ECO:0000256" key="3">
    <source>
        <dbReference type="ARBA" id="ARBA00022448"/>
    </source>
</evidence>
<evidence type="ECO:0000256" key="14">
    <source>
        <dbReference type="PROSITE-ProRule" id="PRU01360"/>
    </source>
</evidence>
<keyword evidence="8" id="KW-0408">Iron</keyword>
<dbReference type="Proteomes" id="UP000290244">
    <property type="component" value="Chromosome"/>
</dbReference>
<dbReference type="Gene3D" id="2.170.130.10">
    <property type="entry name" value="TonB-dependent receptor, plug domain"/>
    <property type="match status" value="1"/>
</dbReference>
<dbReference type="RefSeq" id="WP_130600940.1">
    <property type="nucleotide sequence ID" value="NZ_CP034759.1"/>
</dbReference>
<keyword evidence="9" id="KW-0406">Ion transport</keyword>
<dbReference type="PROSITE" id="PS52016">
    <property type="entry name" value="TONB_DEPENDENT_REC_3"/>
    <property type="match status" value="1"/>
</dbReference>
<evidence type="ECO:0000256" key="5">
    <source>
        <dbReference type="ARBA" id="ARBA00022496"/>
    </source>
</evidence>
<dbReference type="PANTHER" id="PTHR32552">
    <property type="entry name" value="FERRICHROME IRON RECEPTOR-RELATED"/>
    <property type="match status" value="1"/>
</dbReference>
<dbReference type="EMBL" id="CP034759">
    <property type="protein sequence ID" value="QBG35603.1"/>
    <property type="molecule type" value="Genomic_DNA"/>
</dbReference>
<keyword evidence="13 14" id="KW-0998">Cell outer membrane</keyword>
<name>A0A4P6P2X0_9GAMM</name>
<keyword evidence="10 15" id="KW-0798">TonB box</keyword>
<dbReference type="NCBIfam" id="TIGR01783">
    <property type="entry name" value="TonB-siderophor"/>
    <property type="match status" value="1"/>
</dbReference>
<dbReference type="GO" id="GO:0015344">
    <property type="term" value="F:siderophore uptake transmembrane transporter activity"/>
    <property type="evidence" value="ECO:0007669"/>
    <property type="project" value="TreeGrafter"/>
</dbReference>
<evidence type="ECO:0000313" key="19">
    <source>
        <dbReference type="EMBL" id="QBG35603.1"/>
    </source>
</evidence>
<comment type="subcellular location">
    <subcellularLocation>
        <location evidence="1 14">Cell outer membrane</location>
        <topology evidence="1 14">Multi-pass membrane protein</topology>
    </subcellularLocation>
</comment>
<evidence type="ECO:0000256" key="2">
    <source>
        <dbReference type="ARBA" id="ARBA00009810"/>
    </source>
</evidence>
<keyword evidence="11 14" id="KW-0472">Membrane</keyword>
<feature type="domain" description="TonB-dependent receptor plug" evidence="18">
    <location>
        <begin position="56"/>
        <end position="153"/>
    </location>
</feature>
<dbReference type="Pfam" id="PF00593">
    <property type="entry name" value="TonB_dep_Rec_b-barrel"/>
    <property type="match status" value="1"/>
</dbReference>
<dbReference type="GO" id="GO:0009279">
    <property type="term" value="C:cell outer membrane"/>
    <property type="evidence" value="ECO:0007669"/>
    <property type="project" value="UniProtKB-SubCell"/>
</dbReference>
<evidence type="ECO:0000256" key="7">
    <source>
        <dbReference type="ARBA" id="ARBA00022729"/>
    </source>
</evidence>
<gene>
    <name evidence="19" type="ORF">EMK97_07695</name>
</gene>
<organism evidence="19 20">
    <name type="scientific">Litorilituus sediminis</name>
    <dbReference type="NCBI Taxonomy" id="718192"/>
    <lineage>
        <taxon>Bacteria</taxon>
        <taxon>Pseudomonadati</taxon>
        <taxon>Pseudomonadota</taxon>
        <taxon>Gammaproteobacteria</taxon>
        <taxon>Alteromonadales</taxon>
        <taxon>Colwelliaceae</taxon>
        <taxon>Litorilituus</taxon>
    </lineage>
</organism>
<proteinExistence type="inferred from homology"/>
<dbReference type="AlphaFoldDB" id="A0A4P6P2X0"/>